<sequence>MAEASPATLGALLQDARRLLAEAGIAEAALEAQLLVEHFTATTRVEAIAAPERPVAAAAADALMEALRRRRDGVPVHRILGYREFYGLRLTLSPGTLEPRPDTETLVDLVLPHARRTVARTGRCRILDLGTGSGAIALALLSAVPQAEAVGVDICEDALATARANADMNGYGARFRALWSEWLRDVEGRFDLIVSNPPYIPTADLDTLSREVREHDPRRALDGGADGLDFYRAMAQGARRHLAAEGAVAVETGHDQKAAVEAVFSACGWRLVVAARDLGGRDRAMMFRPQGNA</sequence>
<feature type="binding site" evidence="5">
    <location>
        <begin position="196"/>
        <end position="199"/>
    </location>
    <ligand>
        <name>substrate</name>
    </ligand>
</feature>
<evidence type="ECO:0000259" key="6">
    <source>
        <dbReference type="Pfam" id="PF05175"/>
    </source>
</evidence>
<feature type="binding site" evidence="5">
    <location>
        <position position="196"/>
    </location>
    <ligand>
        <name>S-adenosyl-L-methionine</name>
        <dbReference type="ChEBI" id="CHEBI:59789"/>
    </ligand>
</feature>
<evidence type="ECO:0000256" key="3">
    <source>
        <dbReference type="ARBA" id="ARBA00022691"/>
    </source>
</evidence>
<dbReference type="InterPro" id="IPR019874">
    <property type="entry name" value="RF_methyltr_PrmC"/>
</dbReference>
<evidence type="ECO:0000256" key="2">
    <source>
        <dbReference type="ARBA" id="ARBA00022679"/>
    </source>
</evidence>
<dbReference type="InterPro" id="IPR007848">
    <property type="entry name" value="Small_mtfrase_dom"/>
</dbReference>
<dbReference type="GO" id="GO:0102559">
    <property type="term" value="F:peptide chain release factor N(5)-glutamine methyltransferase activity"/>
    <property type="evidence" value="ECO:0007669"/>
    <property type="project" value="UniProtKB-EC"/>
</dbReference>
<dbReference type="InterPro" id="IPR050320">
    <property type="entry name" value="N5-glutamine_MTase"/>
</dbReference>
<dbReference type="Pfam" id="PF05175">
    <property type="entry name" value="MTS"/>
    <property type="match status" value="1"/>
</dbReference>
<dbReference type="Gene3D" id="1.10.8.10">
    <property type="entry name" value="DNA helicase RuvA subunit, C-terminal domain"/>
    <property type="match status" value="1"/>
</dbReference>
<evidence type="ECO:0000313" key="9">
    <source>
        <dbReference type="Proteomes" id="UP001589755"/>
    </source>
</evidence>
<evidence type="ECO:0000256" key="4">
    <source>
        <dbReference type="ARBA" id="ARBA00048391"/>
    </source>
</evidence>
<dbReference type="CDD" id="cd02440">
    <property type="entry name" value="AdoMet_MTases"/>
    <property type="match status" value="1"/>
</dbReference>
<dbReference type="PANTHER" id="PTHR18895">
    <property type="entry name" value="HEMK METHYLTRANSFERASE"/>
    <property type="match status" value="1"/>
</dbReference>
<organism evidence="8 9">
    <name type="scientific">Chelativorans intermedius</name>
    <dbReference type="NCBI Taxonomy" id="515947"/>
    <lineage>
        <taxon>Bacteria</taxon>
        <taxon>Pseudomonadati</taxon>
        <taxon>Pseudomonadota</taxon>
        <taxon>Alphaproteobacteria</taxon>
        <taxon>Hyphomicrobiales</taxon>
        <taxon>Phyllobacteriaceae</taxon>
        <taxon>Chelativorans</taxon>
    </lineage>
</organism>
<dbReference type="NCBIfam" id="TIGR00536">
    <property type="entry name" value="hemK_fam"/>
    <property type="match status" value="1"/>
</dbReference>
<dbReference type="PROSITE" id="PS00092">
    <property type="entry name" value="N6_MTASE"/>
    <property type="match status" value="1"/>
</dbReference>
<accession>A0ABV6DBI0</accession>
<keyword evidence="3 5" id="KW-0949">S-adenosyl-L-methionine</keyword>
<feature type="binding site" evidence="5">
    <location>
        <position position="182"/>
    </location>
    <ligand>
        <name>S-adenosyl-L-methionine</name>
        <dbReference type="ChEBI" id="CHEBI:59789"/>
    </ligand>
</feature>
<dbReference type="InterPro" id="IPR004556">
    <property type="entry name" value="HemK-like"/>
</dbReference>
<evidence type="ECO:0000259" key="7">
    <source>
        <dbReference type="Pfam" id="PF17827"/>
    </source>
</evidence>
<comment type="catalytic activity">
    <reaction evidence="4 5">
        <text>L-glutaminyl-[peptide chain release factor] + S-adenosyl-L-methionine = N(5)-methyl-L-glutaminyl-[peptide chain release factor] + S-adenosyl-L-homocysteine + H(+)</text>
        <dbReference type="Rhea" id="RHEA:42896"/>
        <dbReference type="Rhea" id="RHEA-COMP:10271"/>
        <dbReference type="Rhea" id="RHEA-COMP:10272"/>
        <dbReference type="ChEBI" id="CHEBI:15378"/>
        <dbReference type="ChEBI" id="CHEBI:30011"/>
        <dbReference type="ChEBI" id="CHEBI:57856"/>
        <dbReference type="ChEBI" id="CHEBI:59789"/>
        <dbReference type="ChEBI" id="CHEBI:61891"/>
        <dbReference type="EC" id="2.1.1.297"/>
    </reaction>
</comment>
<comment type="caution">
    <text evidence="8">The sequence shown here is derived from an EMBL/GenBank/DDBJ whole genome shotgun (WGS) entry which is preliminary data.</text>
</comment>
<dbReference type="Pfam" id="PF17827">
    <property type="entry name" value="PrmC_N"/>
    <property type="match status" value="1"/>
</dbReference>
<dbReference type="InterPro" id="IPR040758">
    <property type="entry name" value="PrmC_N"/>
</dbReference>
<dbReference type="PANTHER" id="PTHR18895:SF74">
    <property type="entry name" value="MTRF1L RELEASE FACTOR GLUTAMINE METHYLTRANSFERASE"/>
    <property type="match status" value="1"/>
</dbReference>
<dbReference type="HAMAP" id="MF_02126">
    <property type="entry name" value="RF_methyltr_PrmC"/>
    <property type="match status" value="1"/>
</dbReference>
<evidence type="ECO:0000313" key="8">
    <source>
        <dbReference type="EMBL" id="MFC0210018.1"/>
    </source>
</evidence>
<feature type="domain" description="Release factor glutamine methyltransferase N-terminal" evidence="7">
    <location>
        <begin position="12"/>
        <end position="81"/>
    </location>
</feature>
<comment type="function">
    <text evidence="5">Methylates the class 1 translation termination release factors RF1/PrfA and RF2/PrfB on the glutamine residue of the universally conserved GGQ motif.</text>
</comment>
<evidence type="ECO:0000256" key="5">
    <source>
        <dbReference type="HAMAP-Rule" id="MF_02126"/>
    </source>
</evidence>
<feature type="binding site" evidence="5">
    <location>
        <position position="153"/>
    </location>
    <ligand>
        <name>S-adenosyl-L-methionine</name>
        <dbReference type="ChEBI" id="CHEBI:59789"/>
    </ligand>
</feature>
<dbReference type="InterPro" id="IPR029063">
    <property type="entry name" value="SAM-dependent_MTases_sf"/>
</dbReference>
<protein>
    <recommendedName>
        <fullName evidence="5">Release factor glutamine methyltransferase</fullName>
        <shortName evidence="5">RF MTase</shortName>
        <ecNumber evidence="5">2.1.1.297</ecNumber>
    </recommendedName>
    <alternativeName>
        <fullName evidence="5">N5-glutamine methyltransferase PrmC</fullName>
    </alternativeName>
    <alternativeName>
        <fullName evidence="5">Protein-(glutamine-N5) MTase PrmC</fullName>
    </alternativeName>
    <alternativeName>
        <fullName evidence="5">Protein-glutamine N-methyltransferase PrmC</fullName>
    </alternativeName>
</protein>
<keyword evidence="2 5" id="KW-0808">Transferase</keyword>
<dbReference type="Proteomes" id="UP001589755">
    <property type="component" value="Unassembled WGS sequence"/>
</dbReference>
<dbReference type="Gene3D" id="3.40.50.150">
    <property type="entry name" value="Vaccinia Virus protein VP39"/>
    <property type="match status" value="1"/>
</dbReference>
<dbReference type="EMBL" id="JBHLXD010000036">
    <property type="protein sequence ID" value="MFC0210018.1"/>
    <property type="molecule type" value="Genomic_DNA"/>
</dbReference>
<dbReference type="InterPro" id="IPR002052">
    <property type="entry name" value="DNA_methylase_N6_adenine_CS"/>
</dbReference>
<name>A0ABV6DBI0_9HYPH</name>
<keyword evidence="9" id="KW-1185">Reference proteome</keyword>
<dbReference type="SUPFAM" id="SSF53335">
    <property type="entry name" value="S-adenosyl-L-methionine-dependent methyltransferases"/>
    <property type="match status" value="1"/>
</dbReference>
<dbReference type="GO" id="GO:0032259">
    <property type="term" value="P:methylation"/>
    <property type="evidence" value="ECO:0007669"/>
    <property type="project" value="UniProtKB-KW"/>
</dbReference>
<feature type="binding site" evidence="5">
    <location>
        <begin position="130"/>
        <end position="134"/>
    </location>
    <ligand>
        <name>S-adenosyl-L-methionine</name>
        <dbReference type="ChEBI" id="CHEBI:59789"/>
    </ligand>
</feature>
<proteinExistence type="inferred from homology"/>
<gene>
    <name evidence="5 8" type="primary">prmC</name>
    <name evidence="8" type="ORF">ACFFJ2_16590</name>
</gene>
<dbReference type="RefSeq" id="WP_261519684.1">
    <property type="nucleotide sequence ID" value="NZ_JAODNW010000005.1"/>
</dbReference>
<keyword evidence="1 5" id="KW-0489">Methyltransferase</keyword>
<evidence type="ECO:0000256" key="1">
    <source>
        <dbReference type="ARBA" id="ARBA00022603"/>
    </source>
</evidence>
<dbReference type="NCBIfam" id="TIGR03534">
    <property type="entry name" value="RF_mod_PrmC"/>
    <property type="match status" value="1"/>
</dbReference>
<comment type="similarity">
    <text evidence="5">Belongs to the protein N5-glutamine methyltransferase family. PrmC subfamily.</text>
</comment>
<feature type="domain" description="Methyltransferase small" evidence="6">
    <location>
        <begin position="124"/>
        <end position="200"/>
    </location>
</feature>
<dbReference type="EC" id="2.1.1.297" evidence="5"/>
<reference evidence="8 9" key="1">
    <citation type="submission" date="2024-09" db="EMBL/GenBank/DDBJ databases">
        <authorList>
            <person name="Sun Q."/>
            <person name="Mori K."/>
        </authorList>
    </citation>
    <scope>NUCLEOTIDE SEQUENCE [LARGE SCALE GENOMIC DNA]</scope>
    <source>
        <strain evidence="8 9">CCM 8543</strain>
    </source>
</reference>